<organism evidence="1 2">
    <name type="scientific">Mycolicibacterium neworleansense</name>
    <dbReference type="NCBI Taxonomy" id="146018"/>
    <lineage>
        <taxon>Bacteria</taxon>
        <taxon>Bacillati</taxon>
        <taxon>Actinomycetota</taxon>
        <taxon>Actinomycetes</taxon>
        <taxon>Mycobacteriales</taxon>
        <taxon>Mycobacteriaceae</taxon>
        <taxon>Mycolicibacterium</taxon>
    </lineage>
</organism>
<accession>A0A0H5RKV2</accession>
<dbReference type="AlphaFoldDB" id="A0A0H5RKV2"/>
<dbReference type="EMBL" id="CWKH01000001">
    <property type="protein sequence ID" value="CRZ14376.1"/>
    <property type="molecule type" value="Genomic_DNA"/>
</dbReference>
<dbReference type="Proteomes" id="UP000199147">
    <property type="component" value="Unassembled WGS sequence"/>
</dbReference>
<keyword evidence="2" id="KW-1185">Reference proteome</keyword>
<name>A0A0H5RKV2_9MYCO</name>
<dbReference type="STRING" id="146018.BN2156_01225"/>
<protein>
    <submittedName>
        <fullName evidence="1">Uncharacterized protein</fullName>
    </submittedName>
</protein>
<proteinExistence type="predicted"/>
<evidence type="ECO:0000313" key="2">
    <source>
        <dbReference type="Proteomes" id="UP000199147"/>
    </source>
</evidence>
<sequence>MVKCRVISVPARREGQHLGRLAELTDTSWVTARDPRRTILQRFPVQGRFKDRRVIVRFLGNPSATFAGRIVRFDVADPFVTIIKLDDGRYVLATECLYSLEQPTI</sequence>
<gene>
    <name evidence="1" type="ORF">BN2156_01225</name>
</gene>
<reference evidence="2" key="1">
    <citation type="submission" date="2015-07" db="EMBL/GenBank/DDBJ databases">
        <authorList>
            <person name="Urmite Genomes"/>
        </authorList>
    </citation>
    <scope>NUCLEOTIDE SEQUENCE [LARGE SCALE GENOMIC DNA]</scope>
    <source>
        <strain evidence="2">type strain: ATCC 49404</strain>
    </source>
</reference>
<evidence type="ECO:0000313" key="1">
    <source>
        <dbReference type="EMBL" id="CRZ14376.1"/>
    </source>
</evidence>